<dbReference type="PANTHER" id="PTHR40031">
    <property type="entry name" value="HYPOTHETICAL MEMBRANE SPANNING PROTEIN"/>
    <property type="match status" value="1"/>
</dbReference>
<dbReference type="EMBL" id="BDUF01000010">
    <property type="protein sequence ID" value="GAX88875.1"/>
    <property type="molecule type" value="Genomic_DNA"/>
</dbReference>
<feature type="transmembrane region" description="Helical" evidence="1">
    <location>
        <begin position="131"/>
        <end position="153"/>
    </location>
</feature>
<keyword evidence="3" id="KW-1185">Reference proteome</keyword>
<name>A0A292YK61_9BACL</name>
<dbReference type="InterPro" id="IPR053170">
    <property type="entry name" value="Transcription_regulator"/>
</dbReference>
<dbReference type="Pfam" id="PF04307">
    <property type="entry name" value="YdjM"/>
    <property type="match status" value="1"/>
</dbReference>
<gene>
    <name evidence="2" type="ORF">EFBL_0489</name>
</gene>
<dbReference type="GO" id="GO:0016787">
    <property type="term" value="F:hydrolase activity"/>
    <property type="evidence" value="ECO:0007669"/>
    <property type="project" value="UniProtKB-KW"/>
</dbReference>
<evidence type="ECO:0000313" key="2">
    <source>
        <dbReference type="EMBL" id="GAX88875.1"/>
    </source>
</evidence>
<proteinExistence type="predicted"/>
<organism evidence="2 3">
    <name type="scientific">Effusibacillus lacus</name>
    <dbReference type="NCBI Taxonomy" id="1348429"/>
    <lineage>
        <taxon>Bacteria</taxon>
        <taxon>Bacillati</taxon>
        <taxon>Bacillota</taxon>
        <taxon>Bacilli</taxon>
        <taxon>Bacillales</taxon>
        <taxon>Alicyclobacillaceae</taxon>
        <taxon>Effusibacillus</taxon>
    </lineage>
</organism>
<reference evidence="3" key="1">
    <citation type="submission" date="2017-07" db="EMBL/GenBank/DDBJ databases">
        <title>Draft genome sequence of Effusibacillus lacus strain skLN1.</title>
        <authorList>
            <person name="Watanabe M."/>
            <person name="Kojima H."/>
            <person name="Fukui M."/>
        </authorList>
    </citation>
    <scope>NUCLEOTIDE SEQUENCE [LARGE SCALE GENOMIC DNA]</scope>
    <source>
        <strain evidence="3">skLN1</strain>
    </source>
</reference>
<feature type="transmembrane region" description="Helical" evidence="1">
    <location>
        <begin position="67"/>
        <end position="87"/>
    </location>
</feature>
<dbReference type="RefSeq" id="WP_096180580.1">
    <property type="nucleotide sequence ID" value="NZ_BDUF01000010.1"/>
</dbReference>
<dbReference type="AlphaFoldDB" id="A0A292YK61"/>
<evidence type="ECO:0000313" key="3">
    <source>
        <dbReference type="Proteomes" id="UP000217785"/>
    </source>
</evidence>
<accession>A0A292YK61</accession>
<dbReference type="OrthoDB" id="245523at2"/>
<dbReference type="InterPro" id="IPR007404">
    <property type="entry name" value="YdjM-like"/>
</dbReference>
<feature type="transmembrane region" description="Helical" evidence="1">
    <location>
        <begin position="159"/>
        <end position="179"/>
    </location>
</feature>
<sequence length="320" mass="36517">MDTGSHLLFGVTLAGLAHLDPSVAQNPALAQAVLAGTLIGSHAPDFDTVMRLKGYSHYIRYHRGITHSIPALFLWPALIAIPLAYGLGAEDSIATLYLWSLLAVVFHVFLDMFNSYGVQCFRPFTRKWIHLDILSIFEPFLFLLHLAGLLVWLEFDYQPGVVFTVVYAVTFGYIGLRALHHQFLVGAVKSKLKITGICHVVPSFHWFHWRFVVETDGGFHTGRIVYNRILTEERYSKENPNPIIEATKQTDGVRTFLAFAQRIHVTCRELQDGYEVSWSDVRFWYDSKLPFGVDVRLDRDLNVVSHSLGWRKRAWDPPFV</sequence>
<keyword evidence="2" id="KW-0378">Hydrolase</keyword>
<keyword evidence="1" id="KW-0472">Membrane</keyword>
<dbReference type="Proteomes" id="UP000217785">
    <property type="component" value="Unassembled WGS sequence"/>
</dbReference>
<comment type="caution">
    <text evidence="2">The sequence shown here is derived from an EMBL/GenBank/DDBJ whole genome shotgun (WGS) entry which is preliminary data.</text>
</comment>
<evidence type="ECO:0000256" key="1">
    <source>
        <dbReference type="SAM" id="Phobius"/>
    </source>
</evidence>
<feature type="transmembrane region" description="Helical" evidence="1">
    <location>
        <begin position="93"/>
        <end position="110"/>
    </location>
</feature>
<protein>
    <submittedName>
        <fullName evidence="2">Hydrolase</fullName>
    </submittedName>
</protein>
<keyword evidence="1" id="KW-1133">Transmembrane helix</keyword>
<keyword evidence="1" id="KW-0812">Transmembrane</keyword>
<dbReference type="PANTHER" id="PTHR40031:SF1">
    <property type="entry name" value="MEMBRANE-BOUND METAL-DEPENDENT HYDROLASE"/>
    <property type="match status" value="1"/>
</dbReference>